<accession>A0A517ZD14</accession>
<feature type="compositionally biased region" description="Basic residues" evidence="1">
    <location>
        <begin position="152"/>
        <end position="169"/>
    </location>
</feature>
<keyword evidence="2" id="KW-0472">Membrane</keyword>
<name>A0A517ZD14_9PLAN</name>
<organism evidence="3 4">
    <name type="scientific">Maioricimonas rarisocia</name>
    <dbReference type="NCBI Taxonomy" id="2528026"/>
    <lineage>
        <taxon>Bacteria</taxon>
        <taxon>Pseudomonadati</taxon>
        <taxon>Planctomycetota</taxon>
        <taxon>Planctomycetia</taxon>
        <taxon>Planctomycetales</taxon>
        <taxon>Planctomycetaceae</taxon>
        <taxon>Maioricimonas</taxon>
    </lineage>
</organism>
<dbReference type="Proteomes" id="UP000320496">
    <property type="component" value="Chromosome"/>
</dbReference>
<feature type="transmembrane region" description="Helical" evidence="2">
    <location>
        <begin position="291"/>
        <end position="314"/>
    </location>
</feature>
<feature type="region of interest" description="Disordered" evidence="1">
    <location>
        <begin position="324"/>
        <end position="349"/>
    </location>
</feature>
<dbReference type="KEGG" id="mri:Mal4_47050"/>
<feature type="transmembrane region" description="Helical" evidence="2">
    <location>
        <begin position="247"/>
        <end position="270"/>
    </location>
</feature>
<feature type="transmembrane region" description="Helical" evidence="2">
    <location>
        <begin position="206"/>
        <end position="227"/>
    </location>
</feature>
<keyword evidence="4" id="KW-1185">Reference proteome</keyword>
<sequence length="1463" mass="162002">MSRTIRCSNCSRPFRVSRSVVSERETVECPDCGKRFRVKIVDSSVDSRLQPPGSEMVRPEPLEPAPSPARSEPRASRPAPETASEESIEAVAPVPVENSQISNDDEFDFGDLSPEDMYDWEGGEENDEWNGAEADDDEPSLQPAPPIVGKPGKTRRSSGKSKRKRKRSSRQFADAQGQDGNTLEARIRSRRIEYDRHVFREEFCKALIAPAIVAAIGTVAYITLADVNAQNVGGRLKPFVEAFGRNGILVFYGMLLVSSLVPAITIFLEARYRLRTRAGEWYNSLSREKLIGFWAAAVVAFCIVVGGTATFVLMRIEAKKNPAAADSVAADSEGNDRKNADKPGGARGADRFAVEAEGSLVRVTSVPHVRNPDSGFQGASPIGLQSLTPPRPYVGDVVFGNPYEKVQQPVQQPRGTLPDLQPDPAPASEPITFPSDLVLEGRLVRIAEIGREGTTQTNRFQHNVYPVLASQNGPFALLPNDKGEEPLYRTTRDVRKNDDGTFVVVETRRKLPLPLVDLRTGEQVGEFAWNAPLWRRPLLNPQGTWLVGPQPMPELFQPHRQTLYVWKRGAVDDDPQPLPVGGVIQWWSFVDETRLALLVREARSVEIRENYRELQYGPAVTMQFWDVAEAKRLATVELQPLGDARGTRPVRDTGEVKLFLTPRGLAGAVSGTGRYLAVDAGEWGIDVVSTSEYRWLGRLEAAEELHDRGNRASPRASMISFSDDGAEISALHPPFRTTWSATTGDWLRHVSPSFDYGRFHGEVTRDATDGLNFAAGYEEEYHTSQQAILVDVWRPRFPLILPPAVRLADDGSLLIVGRNPGRSRESQPGTWEFGIYASTDSRDAIEEFRSNTRPIEERGGALASRENVKRIKPTLSAEWRRLPPATATTARTSALVLKHDRWPLAWSKQEAAALRLVLPDEVTYTRLTSLKPGTALSRDVRLYWDRIDLASGEIIGAPVLLNRCAATGLQNEAAVRNFEQNLRAALTSDAAVLAITNLKVNASGVDVYDRSGQYLTGFTPYDELTPVRWIDWLSDDRLLTAGGGKLTCWKYPEFEAVYELDQGYRLPIRWAPGRAWLAVSAGRHLELIDPHTGEVLGHCSAALKVTKEKASRVGVVREVVAAPKDFLFADAVFSPDGRYLCGVLAAIPESDHEQTLNRDDIEFERIASRLALSSGRDMSTVLWDLSNGRMWNLGIESSNYSVTQWLSPEQLFVANARQMTVFNVAQQSVVATSRNPISAAGRSLVAIQSTPDGRVWVRAGADNDERAKATGWIAQDADRSSIFAKAAGLPAADGEDGKRQYPPIVVEADLGEARFSRQHATRFASFLARHGRTIGSGGDTLRITHEVMEDKRASGELTTNLRNGIRIPLVVWTVRLIEKSGRERVVLSADGRFLFKKSRYFVRESRGKPIENYNFPKRPWDAIVEEILGRGTGLNPESLRSAIDLVKEEPEAATLRLITELPE</sequence>
<dbReference type="InterPro" id="IPR015943">
    <property type="entry name" value="WD40/YVTN_repeat-like_dom_sf"/>
</dbReference>
<keyword evidence="2" id="KW-0812">Transmembrane</keyword>
<dbReference type="RefSeq" id="WP_145371591.1">
    <property type="nucleotide sequence ID" value="NZ_CP036275.1"/>
</dbReference>
<protein>
    <submittedName>
        <fullName evidence="3">Uncharacterized protein</fullName>
    </submittedName>
</protein>
<evidence type="ECO:0000256" key="1">
    <source>
        <dbReference type="SAM" id="MobiDB-lite"/>
    </source>
</evidence>
<feature type="region of interest" description="Disordered" evidence="1">
    <location>
        <begin position="41"/>
        <end position="181"/>
    </location>
</feature>
<dbReference type="OrthoDB" id="291762at2"/>
<dbReference type="SUPFAM" id="SSF63829">
    <property type="entry name" value="Calcium-dependent phosphotriesterase"/>
    <property type="match status" value="1"/>
</dbReference>
<dbReference type="Gene3D" id="2.130.10.10">
    <property type="entry name" value="YVTN repeat-like/Quinoprotein amine dehydrogenase"/>
    <property type="match status" value="1"/>
</dbReference>
<evidence type="ECO:0000256" key="2">
    <source>
        <dbReference type="SAM" id="Phobius"/>
    </source>
</evidence>
<proteinExistence type="predicted"/>
<evidence type="ECO:0000313" key="4">
    <source>
        <dbReference type="Proteomes" id="UP000320496"/>
    </source>
</evidence>
<keyword evidence="2" id="KW-1133">Transmembrane helix</keyword>
<feature type="compositionally biased region" description="Acidic residues" evidence="1">
    <location>
        <begin position="103"/>
        <end position="139"/>
    </location>
</feature>
<evidence type="ECO:0000313" key="3">
    <source>
        <dbReference type="EMBL" id="QDU40349.1"/>
    </source>
</evidence>
<dbReference type="EMBL" id="CP036275">
    <property type="protein sequence ID" value="QDU40349.1"/>
    <property type="molecule type" value="Genomic_DNA"/>
</dbReference>
<reference evidence="3 4" key="1">
    <citation type="submission" date="2019-02" db="EMBL/GenBank/DDBJ databases">
        <title>Deep-cultivation of Planctomycetes and their phenomic and genomic characterization uncovers novel biology.</title>
        <authorList>
            <person name="Wiegand S."/>
            <person name="Jogler M."/>
            <person name="Boedeker C."/>
            <person name="Pinto D."/>
            <person name="Vollmers J."/>
            <person name="Rivas-Marin E."/>
            <person name="Kohn T."/>
            <person name="Peeters S.H."/>
            <person name="Heuer A."/>
            <person name="Rast P."/>
            <person name="Oberbeckmann S."/>
            <person name="Bunk B."/>
            <person name="Jeske O."/>
            <person name="Meyerdierks A."/>
            <person name="Storesund J.E."/>
            <person name="Kallscheuer N."/>
            <person name="Luecker S."/>
            <person name="Lage O.M."/>
            <person name="Pohl T."/>
            <person name="Merkel B.J."/>
            <person name="Hornburger P."/>
            <person name="Mueller R.-W."/>
            <person name="Bruemmer F."/>
            <person name="Labrenz M."/>
            <person name="Spormann A.M."/>
            <person name="Op den Camp H."/>
            <person name="Overmann J."/>
            <person name="Amann R."/>
            <person name="Jetten M.S.M."/>
            <person name="Mascher T."/>
            <person name="Medema M.H."/>
            <person name="Devos D.P."/>
            <person name="Kaster A.-K."/>
            <person name="Ovreas L."/>
            <person name="Rohde M."/>
            <person name="Galperin M.Y."/>
            <person name="Jogler C."/>
        </authorList>
    </citation>
    <scope>NUCLEOTIDE SEQUENCE [LARGE SCALE GENOMIC DNA]</scope>
    <source>
        <strain evidence="3 4">Mal4</strain>
    </source>
</reference>
<gene>
    <name evidence="3" type="ORF">Mal4_47050</name>
</gene>